<keyword evidence="4 7" id="KW-0731">Sigma factor</keyword>
<keyword evidence="5 7" id="KW-0238">DNA-binding</keyword>
<dbReference type="GO" id="GO:0006352">
    <property type="term" value="P:DNA-templated transcription initiation"/>
    <property type="evidence" value="ECO:0007669"/>
    <property type="project" value="UniProtKB-UniRule"/>
</dbReference>
<dbReference type="Pfam" id="PF04542">
    <property type="entry name" value="Sigma70_r2"/>
    <property type="match status" value="1"/>
</dbReference>
<dbReference type="NCBIfam" id="TIGR02392">
    <property type="entry name" value="rpoH_proteo"/>
    <property type="match status" value="1"/>
</dbReference>
<evidence type="ECO:0000313" key="11">
    <source>
        <dbReference type="EMBL" id="PDH34536.1"/>
    </source>
</evidence>
<dbReference type="InterPro" id="IPR007627">
    <property type="entry name" value="RNA_pol_sigma70_r2"/>
</dbReference>
<feature type="region of interest" description="Sigma-70 factor domain-2" evidence="7">
    <location>
        <begin position="56"/>
        <end position="125"/>
    </location>
</feature>
<dbReference type="Gene3D" id="1.10.10.10">
    <property type="entry name" value="Winged helix-like DNA-binding domain superfamily/Winged helix DNA-binding domain"/>
    <property type="match status" value="1"/>
</dbReference>
<protein>
    <recommendedName>
        <fullName evidence="7 8">RNA polymerase sigma factor RpoH</fullName>
    </recommendedName>
    <alternativeName>
        <fullName evidence="7">RNA polymerase sigma-32 factor</fullName>
    </alternativeName>
</protein>
<comment type="similarity">
    <text evidence="7">Belongs to the sigma-70 factor family. RpoH subfamily.</text>
</comment>
<dbReference type="InterPro" id="IPR036388">
    <property type="entry name" value="WH-like_DNA-bd_sf"/>
</dbReference>
<evidence type="ECO:0000256" key="6">
    <source>
        <dbReference type="ARBA" id="ARBA00023163"/>
    </source>
</evidence>
<dbReference type="InterPro" id="IPR013325">
    <property type="entry name" value="RNA_pol_sigma_r2"/>
</dbReference>
<dbReference type="PANTHER" id="PTHR30376:SF3">
    <property type="entry name" value="RNA POLYMERASE SIGMA FACTOR RPOH"/>
    <property type="match status" value="1"/>
</dbReference>
<dbReference type="InterPro" id="IPR014284">
    <property type="entry name" value="RNA_pol_sigma-70_dom"/>
</dbReference>
<evidence type="ECO:0000256" key="7">
    <source>
        <dbReference type="HAMAP-Rule" id="MF_00961"/>
    </source>
</evidence>
<gene>
    <name evidence="7 11" type="primary">rpoH</name>
    <name evidence="11" type="ORF">CNF02_04030</name>
</gene>
<dbReference type="GO" id="GO:0009408">
    <property type="term" value="P:response to heat"/>
    <property type="evidence" value="ECO:0007669"/>
    <property type="project" value="UniProtKB-UniRule"/>
</dbReference>
<dbReference type="HAMAP" id="MF_00961">
    <property type="entry name" value="Sigma70_RpoH"/>
    <property type="match status" value="1"/>
</dbReference>
<dbReference type="SUPFAM" id="SSF88659">
    <property type="entry name" value="Sigma3 and sigma4 domains of RNA polymerase sigma factors"/>
    <property type="match status" value="1"/>
</dbReference>
<sequence>MSTGKNLQAIGPTTPGRDLTAYISSVNSIAMLTPELERELAKQYYYDDDVDAARQLVMAHLRFVVHMAKTYSGYGLSQADLIQEGNVGLMKAVKRFNPEVGVRLVSFAVHWIKAEMHEYILRNWRIVKIATTKAQRKLFFNLRSSKKRLGWLNNAEAEAVAEDLGVDAKVVRQMEGRMSSYDTSFDAELDSDDEAIYRAPAYYLEDQGSDISANIEDAQWEKVTNHSLSLAMNTLDERSQDILKSRWLGDEKSTLHDLAGKYGVSAERIRQLEKNAMNKIKAHMTA</sequence>
<dbReference type="Pfam" id="PF04545">
    <property type="entry name" value="Sigma70_r4"/>
    <property type="match status" value="1"/>
</dbReference>
<name>A0A2A5WEI0_9GAMM</name>
<keyword evidence="1 7" id="KW-0963">Cytoplasm</keyword>
<evidence type="ECO:0000256" key="1">
    <source>
        <dbReference type="ARBA" id="ARBA00022490"/>
    </source>
</evidence>
<evidence type="ECO:0000259" key="9">
    <source>
        <dbReference type="PROSITE" id="PS00715"/>
    </source>
</evidence>
<keyword evidence="3 7" id="KW-0346">Stress response</keyword>
<dbReference type="NCBIfam" id="NF005143">
    <property type="entry name" value="PRK06596.1"/>
    <property type="match status" value="1"/>
</dbReference>
<keyword evidence="2 7" id="KW-0805">Transcription regulation</keyword>
<dbReference type="FunFam" id="1.10.10.10:FF:000285">
    <property type="entry name" value="RNA polymerase sigma factor RpoH"/>
    <property type="match status" value="1"/>
</dbReference>
<comment type="caution">
    <text evidence="7">Lacks conserved residue(s) required for the propagation of feature annotation.</text>
</comment>
<dbReference type="GO" id="GO:0005737">
    <property type="term" value="C:cytoplasm"/>
    <property type="evidence" value="ECO:0007669"/>
    <property type="project" value="UniProtKB-SubCell"/>
</dbReference>
<evidence type="ECO:0000259" key="10">
    <source>
        <dbReference type="PROSITE" id="PS00716"/>
    </source>
</evidence>
<accession>A0A2A5WEI0</accession>
<feature type="short sequence motif" description="Interaction with polymerase core subunit RpoC" evidence="7">
    <location>
        <begin position="80"/>
        <end position="83"/>
    </location>
</feature>
<dbReference type="GO" id="GO:0016987">
    <property type="term" value="F:sigma factor activity"/>
    <property type="evidence" value="ECO:0007669"/>
    <property type="project" value="UniProtKB-UniRule"/>
</dbReference>
<evidence type="ECO:0000256" key="8">
    <source>
        <dbReference type="NCBIfam" id="TIGR02392"/>
    </source>
</evidence>
<dbReference type="Gene3D" id="1.20.120.1810">
    <property type="match status" value="1"/>
</dbReference>
<feature type="domain" description="RNA polymerase sigma-70" evidence="10">
    <location>
        <begin position="254"/>
        <end position="280"/>
    </location>
</feature>
<comment type="function">
    <text evidence="7">Sigma factors are initiation factors that promote the attachment of RNA polymerase to specific initiation sites and are then released. This sigma factor is involved in regulation of expression of heat shock genes.</text>
</comment>
<comment type="subcellular location">
    <subcellularLocation>
        <location evidence="7">Cytoplasm</location>
    </subcellularLocation>
</comment>
<evidence type="ECO:0000256" key="5">
    <source>
        <dbReference type="ARBA" id="ARBA00023125"/>
    </source>
</evidence>
<dbReference type="PANTHER" id="PTHR30376">
    <property type="entry name" value="SIGMA FACTOR RPOH HEAT SHOCK RELATED"/>
    <property type="match status" value="1"/>
</dbReference>
<dbReference type="PROSITE" id="PS00715">
    <property type="entry name" value="SIGMA70_1"/>
    <property type="match status" value="1"/>
</dbReference>
<dbReference type="InterPro" id="IPR012759">
    <property type="entry name" value="RNA_pol_sigma_RpoH_proteobac"/>
</dbReference>
<dbReference type="FunFam" id="1.20.120.1810:FF:000001">
    <property type="entry name" value="RNA polymerase sigma factor RpoH"/>
    <property type="match status" value="1"/>
</dbReference>
<evidence type="ECO:0000256" key="2">
    <source>
        <dbReference type="ARBA" id="ARBA00023015"/>
    </source>
</evidence>
<proteinExistence type="inferred from homology"/>
<organism evidence="11 12">
    <name type="scientific">OM182 bacterium MED-G28</name>
    <dbReference type="NCBI Taxonomy" id="1986256"/>
    <lineage>
        <taxon>Bacteria</taxon>
        <taxon>Pseudomonadati</taxon>
        <taxon>Pseudomonadota</taxon>
        <taxon>Gammaproteobacteria</taxon>
        <taxon>OMG group</taxon>
        <taxon>OM182 clade</taxon>
    </lineage>
</organism>
<dbReference type="NCBIfam" id="TIGR02937">
    <property type="entry name" value="sigma70-ECF"/>
    <property type="match status" value="1"/>
</dbReference>
<dbReference type="GO" id="GO:0003677">
    <property type="term" value="F:DNA binding"/>
    <property type="evidence" value="ECO:0007669"/>
    <property type="project" value="UniProtKB-UniRule"/>
</dbReference>
<feature type="domain" description="RNA polymerase sigma-70" evidence="9">
    <location>
        <begin position="80"/>
        <end position="93"/>
    </location>
</feature>
<feature type="DNA-binding region" description="H-T-H motif" evidence="7">
    <location>
        <begin position="255"/>
        <end position="274"/>
    </location>
</feature>
<keyword evidence="6 7" id="KW-0804">Transcription</keyword>
<dbReference type="AlphaFoldDB" id="A0A2A5WEI0"/>
<dbReference type="PROSITE" id="PS00716">
    <property type="entry name" value="SIGMA70_2"/>
    <property type="match status" value="1"/>
</dbReference>
<dbReference type="SUPFAM" id="SSF88946">
    <property type="entry name" value="Sigma2 domain of RNA polymerase sigma factors"/>
    <property type="match status" value="1"/>
</dbReference>
<evidence type="ECO:0000256" key="4">
    <source>
        <dbReference type="ARBA" id="ARBA00023082"/>
    </source>
</evidence>
<evidence type="ECO:0000256" key="3">
    <source>
        <dbReference type="ARBA" id="ARBA00023016"/>
    </source>
</evidence>
<evidence type="ECO:0000313" key="12">
    <source>
        <dbReference type="Proteomes" id="UP000219329"/>
    </source>
</evidence>
<comment type="subunit">
    <text evidence="7">Interacts with the RNA polymerase core enzyme.</text>
</comment>
<dbReference type="InterPro" id="IPR013324">
    <property type="entry name" value="RNA_pol_sigma_r3/r4-like"/>
</dbReference>
<comment type="caution">
    <text evidence="11">The sequence shown here is derived from an EMBL/GenBank/DDBJ whole genome shotgun (WGS) entry which is preliminary data.</text>
</comment>
<dbReference type="InterPro" id="IPR050813">
    <property type="entry name" value="Sigma-70_Factor"/>
</dbReference>
<dbReference type="InterPro" id="IPR007630">
    <property type="entry name" value="RNA_pol_sigma70_r4"/>
</dbReference>
<dbReference type="Proteomes" id="UP000219329">
    <property type="component" value="Unassembled WGS sequence"/>
</dbReference>
<dbReference type="InterPro" id="IPR000943">
    <property type="entry name" value="RNA_pol_sigma70"/>
</dbReference>
<dbReference type="EMBL" id="NTJZ01000003">
    <property type="protein sequence ID" value="PDH34536.1"/>
    <property type="molecule type" value="Genomic_DNA"/>
</dbReference>
<reference evidence="11 12" key="1">
    <citation type="submission" date="2017-08" db="EMBL/GenBank/DDBJ databases">
        <title>Fine stratification of microbial communities through a metagenomic profile of the photic zone.</title>
        <authorList>
            <person name="Haro-Moreno J.M."/>
            <person name="Lopez-Perez M."/>
            <person name="De La Torre J."/>
            <person name="Picazo A."/>
            <person name="Camacho A."/>
            <person name="Rodriguez-Valera F."/>
        </authorList>
    </citation>
    <scope>NUCLEOTIDE SEQUENCE [LARGE SCALE GENOMIC DNA]</scope>
    <source>
        <strain evidence="11">MED-G28</strain>
    </source>
</reference>
<dbReference type="PRINTS" id="PR00046">
    <property type="entry name" value="SIGMA70FCT"/>
</dbReference>